<dbReference type="CDD" id="cd00038">
    <property type="entry name" value="CAP_ED"/>
    <property type="match status" value="1"/>
</dbReference>
<dbReference type="PROSITE" id="PS50042">
    <property type="entry name" value="CNMP_BINDING_3"/>
    <property type="match status" value="1"/>
</dbReference>
<comment type="caution">
    <text evidence="2">The sequence shown here is derived from an EMBL/GenBank/DDBJ whole genome shotgun (WGS) entry which is preliminary data.</text>
</comment>
<accession>A0A2S6N085</accession>
<dbReference type="InterPro" id="IPR000595">
    <property type="entry name" value="cNMP-bd_dom"/>
</dbReference>
<dbReference type="EMBL" id="NHRY01000250">
    <property type="protein sequence ID" value="PPQ28008.1"/>
    <property type="molecule type" value="Genomic_DNA"/>
</dbReference>
<dbReference type="Proteomes" id="UP000239724">
    <property type="component" value="Unassembled WGS sequence"/>
</dbReference>
<dbReference type="InterPro" id="IPR018490">
    <property type="entry name" value="cNMP-bd_dom_sf"/>
</dbReference>
<sequence>MEGLERILGEHRLFVGLPQPFVALAAGCARNVAFNAGDYLFRSGDPADWIYLVRHGHVALEAAVPGRGAVMFETVSEGDVAGLTWLLPPYRWDHDARAIEPTRALALDATCLRNKWETDHDLGCEVLKRFLGLLVQKVNAARFQVLDIYARHY</sequence>
<keyword evidence="3" id="KW-1185">Reference proteome</keyword>
<dbReference type="SUPFAM" id="SSF51206">
    <property type="entry name" value="cAMP-binding domain-like"/>
    <property type="match status" value="1"/>
</dbReference>
<organism evidence="2 3">
    <name type="scientific">Rhodopila globiformis</name>
    <name type="common">Rhodopseudomonas globiformis</name>
    <dbReference type="NCBI Taxonomy" id="1071"/>
    <lineage>
        <taxon>Bacteria</taxon>
        <taxon>Pseudomonadati</taxon>
        <taxon>Pseudomonadota</taxon>
        <taxon>Alphaproteobacteria</taxon>
        <taxon>Acetobacterales</taxon>
        <taxon>Acetobacteraceae</taxon>
        <taxon>Rhodopila</taxon>
    </lineage>
</organism>
<dbReference type="OrthoDB" id="190787at2"/>
<dbReference type="Pfam" id="PF00027">
    <property type="entry name" value="cNMP_binding"/>
    <property type="match status" value="1"/>
</dbReference>
<dbReference type="AlphaFoldDB" id="A0A2S6N085"/>
<gene>
    <name evidence="2" type="ORF">CCS01_25415</name>
</gene>
<dbReference type="InterPro" id="IPR014710">
    <property type="entry name" value="RmlC-like_jellyroll"/>
</dbReference>
<proteinExistence type="predicted"/>
<name>A0A2S6N085_RHOGL</name>
<dbReference type="RefSeq" id="WP_104521623.1">
    <property type="nucleotide sequence ID" value="NZ_NHRY01000250.1"/>
</dbReference>
<feature type="domain" description="Cyclic nucleotide-binding" evidence="1">
    <location>
        <begin position="13"/>
        <end position="114"/>
    </location>
</feature>
<dbReference type="Gene3D" id="2.60.120.10">
    <property type="entry name" value="Jelly Rolls"/>
    <property type="match status" value="1"/>
</dbReference>
<evidence type="ECO:0000259" key="1">
    <source>
        <dbReference type="PROSITE" id="PS50042"/>
    </source>
</evidence>
<dbReference type="SMART" id="SM00100">
    <property type="entry name" value="cNMP"/>
    <property type="match status" value="1"/>
</dbReference>
<dbReference type="PROSITE" id="PS51257">
    <property type="entry name" value="PROKAR_LIPOPROTEIN"/>
    <property type="match status" value="1"/>
</dbReference>
<evidence type="ECO:0000313" key="3">
    <source>
        <dbReference type="Proteomes" id="UP000239724"/>
    </source>
</evidence>
<evidence type="ECO:0000313" key="2">
    <source>
        <dbReference type="EMBL" id="PPQ28008.1"/>
    </source>
</evidence>
<protein>
    <submittedName>
        <fullName evidence="2">Crp/Fnr family transcriptional regulator</fullName>
    </submittedName>
</protein>
<reference evidence="2 3" key="1">
    <citation type="journal article" date="2018" name="Arch. Microbiol.">
        <title>New insights into the metabolic potential of the phototrophic purple bacterium Rhodopila globiformis DSM 161(T) from its draft genome sequence and evidence for a vanadium-dependent nitrogenase.</title>
        <authorList>
            <person name="Imhoff J.F."/>
            <person name="Rahn T."/>
            <person name="Kunzel S."/>
            <person name="Neulinger S.C."/>
        </authorList>
    </citation>
    <scope>NUCLEOTIDE SEQUENCE [LARGE SCALE GENOMIC DNA]</scope>
    <source>
        <strain evidence="2 3">DSM 161</strain>
    </source>
</reference>